<dbReference type="OrthoDB" id="4691160at2759"/>
<gene>
    <name evidence="2" type="ORF">BO78DRAFT_410618</name>
</gene>
<sequence>MQFTVLFYTLVALAISALALPTGDVRVIQLRLWGEAGCTEQNLGELGLYKSTLDQCHSFLGNYTIGSVSTEFVNAGYATQLFSDTACQDDQVEVTTTGCTDADTVFGSYKLVATTEA</sequence>
<dbReference type="Proteomes" id="UP000248423">
    <property type="component" value="Unassembled WGS sequence"/>
</dbReference>
<keyword evidence="1" id="KW-0732">Signal</keyword>
<dbReference type="EMBL" id="KZ826394">
    <property type="protein sequence ID" value="PYI02490.1"/>
    <property type="molecule type" value="Genomic_DNA"/>
</dbReference>
<organism evidence="2 3">
    <name type="scientific">Aspergillus sclerotiicarbonarius (strain CBS 121057 / IBT 28362)</name>
    <dbReference type="NCBI Taxonomy" id="1448318"/>
    <lineage>
        <taxon>Eukaryota</taxon>
        <taxon>Fungi</taxon>
        <taxon>Dikarya</taxon>
        <taxon>Ascomycota</taxon>
        <taxon>Pezizomycotina</taxon>
        <taxon>Eurotiomycetes</taxon>
        <taxon>Eurotiomycetidae</taxon>
        <taxon>Eurotiales</taxon>
        <taxon>Aspergillaceae</taxon>
        <taxon>Aspergillus</taxon>
        <taxon>Aspergillus subgen. Circumdati</taxon>
    </lineage>
</organism>
<evidence type="ECO:0000313" key="3">
    <source>
        <dbReference type="Proteomes" id="UP000248423"/>
    </source>
</evidence>
<dbReference type="VEuPathDB" id="FungiDB:BO78DRAFT_410618"/>
<feature type="signal peptide" evidence="1">
    <location>
        <begin position="1"/>
        <end position="19"/>
    </location>
</feature>
<evidence type="ECO:0000313" key="2">
    <source>
        <dbReference type="EMBL" id="PYI02490.1"/>
    </source>
</evidence>
<accession>A0A319DZ45</accession>
<dbReference type="STRING" id="1448318.A0A319DZ45"/>
<protein>
    <submittedName>
        <fullName evidence="2">Uncharacterized protein</fullName>
    </submittedName>
</protein>
<dbReference type="AlphaFoldDB" id="A0A319DZ45"/>
<reference evidence="2 3" key="1">
    <citation type="submission" date="2018-02" db="EMBL/GenBank/DDBJ databases">
        <title>The genomes of Aspergillus section Nigri reveals drivers in fungal speciation.</title>
        <authorList>
            <consortium name="DOE Joint Genome Institute"/>
            <person name="Vesth T.C."/>
            <person name="Nybo J."/>
            <person name="Theobald S."/>
            <person name="Brandl J."/>
            <person name="Frisvad J.C."/>
            <person name="Nielsen K.F."/>
            <person name="Lyhne E.K."/>
            <person name="Kogle M.E."/>
            <person name="Kuo A."/>
            <person name="Riley R."/>
            <person name="Clum A."/>
            <person name="Nolan M."/>
            <person name="Lipzen A."/>
            <person name="Salamov A."/>
            <person name="Henrissat B."/>
            <person name="Wiebenga A."/>
            <person name="De vries R.P."/>
            <person name="Grigoriev I.V."/>
            <person name="Mortensen U.H."/>
            <person name="Andersen M.R."/>
            <person name="Baker S.E."/>
        </authorList>
    </citation>
    <scope>NUCLEOTIDE SEQUENCE [LARGE SCALE GENOMIC DNA]</scope>
    <source>
        <strain evidence="2 3">CBS 121057</strain>
    </source>
</reference>
<feature type="chain" id="PRO_5016415543" evidence="1">
    <location>
        <begin position="20"/>
        <end position="117"/>
    </location>
</feature>
<name>A0A319DZ45_ASPSB</name>
<proteinExistence type="predicted"/>
<evidence type="ECO:0000256" key="1">
    <source>
        <dbReference type="SAM" id="SignalP"/>
    </source>
</evidence>
<keyword evidence="3" id="KW-1185">Reference proteome</keyword>